<name>A0A3S4IJK9_CITKO</name>
<sequence>MFKSINTDWLKPALLRVYQSGWTLLIFVGLLLVFCNFHGRHAFLVWWLAFTGVVLVGFSIFLGNLPYRLIKPEMHVSRFASFWSWVIWGVGFILICLSPLYAEPLYLLFLDPAGAALGVLFCQWVRRKGLLAWIQ</sequence>
<evidence type="ECO:0000313" key="3">
    <source>
        <dbReference type="Proteomes" id="UP000270272"/>
    </source>
</evidence>
<dbReference type="EMBL" id="LR134204">
    <property type="protein sequence ID" value="VEB94872.1"/>
    <property type="molecule type" value="Genomic_DNA"/>
</dbReference>
<evidence type="ECO:0000313" key="2">
    <source>
        <dbReference type="EMBL" id="VEB94872.1"/>
    </source>
</evidence>
<proteinExistence type="predicted"/>
<accession>A0A3S4IJK9</accession>
<organism evidence="2 3">
    <name type="scientific">Citrobacter koseri</name>
    <name type="common">Citrobacter diversus</name>
    <dbReference type="NCBI Taxonomy" id="545"/>
    <lineage>
        <taxon>Bacteria</taxon>
        <taxon>Pseudomonadati</taxon>
        <taxon>Pseudomonadota</taxon>
        <taxon>Gammaproteobacteria</taxon>
        <taxon>Enterobacterales</taxon>
        <taxon>Enterobacteriaceae</taxon>
        <taxon>Citrobacter</taxon>
    </lineage>
</organism>
<dbReference type="Proteomes" id="UP000270272">
    <property type="component" value="Chromosome"/>
</dbReference>
<reference evidence="2 3" key="1">
    <citation type="submission" date="2018-12" db="EMBL/GenBank/DDBJ databases">
        <authorList>
            <consortium name="Pathogen Informatics"/>
        </authorList>
    </citation>
    <scope>NUCLEOTIDE SEQUENCE [LARGE SCALE GENOMIC DNA]</scope>
    <source>
        <strain evidence="2 3">NCTC11075</strain>
    </source>
</reference>
<feature type="transmembrane region" description="Helical" evidence="1">
    <location>
        <begin position="45"/>
        <end position="67"/>
    </location>
</feature>
<keyword evidence="1" id="KW-0472">Membrane</keyword>
<gene>
    <name evidence="2" type="ORF">NCTC11075_05806</name>
</gene>
<feature type="transmembrane region" description="Helical" evidence="1">
    <location>
        <begin position="79"/>
        <end position="100"/>
    </location>
</feature>
<protein>
    <submittedName>
        <fullName evidence="2">Uncharacterized protein</fullName>
    </submittedName>
</protein>
<feature type="transmembrane region" description="Helical" evidence="1">
    <location>
        <begin position="21"/>
        <end position="39"/>
    </location>
</feature>
<keyword evidence="1" id="KW-0812">Transmembrane</keyword>
<dbReference type="AlphaFoldDB" id="A0A3S4IJK9"/>
<evidence type="ECO:0000256" key="1">
    <source>
        <dbReference type="SAM" id="Phobius"/>
    </source>
</evidence>
<keyword evidence="1" id="KW-1133">Transmembrane helix</keyword>
<feature type="transmembrane region" description="Helical" evidence="1">
    <location>
        <begin position="106"/>
        <end position="125"/>
    </location>
</feature>